<keyword evidence="3" id="KW-1185">Reference proteome</keyword>
<accession>A0ABV5TGY9</accession>
<sequence>MTVLMPAPPAPLVLPRIGVLLRHAAPRVFESMILPVLVFYVALVFTNTDVALAVAAAWVYGGVAWRLVKGGEAPGTLLLAAGTITVRVVLTVATGNPIVFFLQPCLGVFCVSMGFLLTAPLQRPLMRRVVSDLVPLPDQVMEHPRMRRFFVSQSVLWGCAQLLNGALSLWLLLSQTLETYLLVRTSAVAVLLGGAALVSVLSFRHCLRRLETRGTEIPERVTPEPVIPERVTPDLRTPRP</sequence>
<dbReference type="EMBL" id="JBHMBS010000006">
    <property type="protein sequence ID" value="MFB9676938.1"/>
    <property type="molecule type" value="Genomic_DNA"/>
</dbReference>
<organism evidence="2 3">
    <name type="scientific">Streptosporangium vulgare</name>
    <dbReference type="NCBI Taxonomy" id="46190"/>
    <lineage>
        <taxon>Bacteria</taxon>
        <taxon>Bacillati</taxon>
        <taxon>Actinomycetota</taxon>
        <taxon>Actinomycetes</taxon>
        <taxon>Streptosporangiales</taxon>
        <taxon>Streptosporangiaceae</taxon>
        <taxon>Streptosporangium</taxon>
    </lineage>
</organism>
<reference evidence="2 3" key="1">
    <citation type="submission" date="2024-09" db="EMBL/GenBank/DDBJ databases">
        <authorList>
            <person name="Sun Q."/>
            <person name="Mori K."/>
        </authorList>
    </citation>
    <scope>NUCLEOTIDE SEQUENCE [LARGE SCALE GENOMIC DNA]</scope>
    <source>
        <strain evidence="2 3">JCM 3028</strain>
    </source>
</reference>
<comment type="caution">
    <text evidence="2">The sequence shown here is derived from an EMBL/GenBank/DDBJ whole genome shotgun (WGS) entry which is preliminary data.</text>
</comment>
<feature type="transmembrane region" description="Helical" evidence="1">
    <location>
        <begin position="179"/>
        <end position="203"/>
    </location>
</feature>
<name>A0ABV5TGY9_9ACTN</name>
<keyword evidence="1" id="KW-0472">Membrane</keyword>
<feature type="transmembrane region" description="Helical" evidence="1">
    <location>
        <begin position="37"/>
        <end position="61"/>
    </location>
</feature>
<feature type="transmembrane region" description="Helical" evidence="1">
    <location>
        <begin position="155"/>
        <end position="173"/>
    </location>
</feature>
<feature type="transmembrane region" description="Helical" evidence="1">
    <location>
        <begin position="98"/>
        <end position="118"/>
    </location>
</feature>
<protein>
    <submittedName>
        <fullName evidence="2">VC0807 family protein</fullName>
    </submittedName>
</protein>
<proteinExistence type="predicted"/>
<evidence type="ECO:0000313" key="2">
    <source>
        <dbReference type="EMBL" id="MFB9676938.1"/>
    </source>
</evidence>
<gene>
    <name evidence="2" type="ORF">ACFFRH_15765</name>
</gene>
<dbReference type="RefSeq" id="WP_344743923.1">
    <property type="nucleotide sequence ID" value="NZ_BAAAWW010000035.1"/>
</dbReference>
<dbReference type="NCBIfam" id="NF041646">
    <property type="entry name" value="VC0807_fam"/>
    <property type="match status" value="1"/>
</dbReference>
<keyword evidence="1" id="KW-0812">Transmembrane</keyword>
<dbReference type="Proteomes" id="UP001589610">
    <property type="component" value="Unassembled WGS sequence"/>
</dbReference>
<evidence type="ECO:0000256" key="1">
    <source>
        <dbReference type="SAM" id="Phobius"/>
    </source>
</evidence>
<evidence type="ECO:0000313" key="3">
    <source>
        <dbReference type="Proteomes" id="UP001589610"/>
    </source>
</evidence>
<feature type="transmembrane region" description="Helical" evidence="1">
    <location>
        <begin position="73"/>
        <end position="92"/>
    </location>
</feature>
<keyword evidence="1" id="KW-1133">Transmembrane helix</keyword>